<reference evidence="8 9" key="1">
    <citation type="journal article" date="2018" name="Sci. Rep.">
        <title>Comparative genomics provides insights into the lifestyle and reveals functional heterogeneity of dark septate endophytic fungi.</title>
        <authorList>
            <person name="Knapp D.G."/>
            <person name="Nemeth J.B."/>
            <person name="Barry K."/>
            <person name="Hainaut M."/>
            <person name="Henrissat B."/>
            <person name="Johnson J."/>
            <person name="Kuo A."/>
            <person name="Lim J.H.P."/>
            <person name="Lipzen A."/>
            <person name="Nolan M."/>
            <person name="Ohm R.A."/>
            <person name="Tamas L."/>
            <person name="Grigoriev I.V."/>
            <person name="Spatafora J.W."/>
            <person name="Nagy L.G."/>
            <person name="Kovacs G.M."/>
        </authorList>
    </citation>
    <scope>NUCLEOTIDE SEQUENCE [LARGE SCALE GENOMIC DNA]</scope>
    <source>
        <strain evidence="8 9">DSE2036</strain>
    </source>
</reference>
<evidence type="ECO:0000256" key="3">
    <source>
        <dbReference type="ARBA" id="ARBA00022989"/>
    </source>
</evidence>
<evidence type="ECO:0000313" key="9">
    <source>
        <dbReference type="Proteomes" id="UP000244855"/>
    </source>
</evidence>
<dbReference type="GO" id="GO:0016020">
    <property type="term" value="C:membrane"/>
    <property type="evidence" value="ECO:0007669"/>
    <property type="project" value="UniProtKB-SubCell"/>
</dbReference>
<keyword evidence="2 6" id="KW-0812">Transmembrane</keyword>
<dbReference type="AlphaFoldDB" id="A0A2V1EB80"/>
<keyword evidence="4 6" id="KW-0472">Membrane</keyword>
<dbReference type="InterPro" id="IPR049326">
    <property type="entry name" value="Rhodopsin_dom_fungi"/>
</dbReference>
<feature type="domain" description="Rhodopsin" evidence="7">
    <location>
        <begin position="42"/>
        <end position="286"/>
    </location>
</feature>
<comment type="subcellular location">
    <subcellularLocation>
        <location evidence="1">Membrane</location>
        <topology evidence="1">Multi-pass membrane protein</topology>
    </subcellularLocation>
</comment>
<feature type="transmembrane region" description="Helical" evidence="6">
    <location>
        <begin position="189"/>
        <end position="209"/>
    </location>
</feature>
<dbReference type="Pfam" id="PF20684">
    <property type="entry name" value="Fung_rhodopsin"/>
    <property type="match status" value="1"/>
</dbReference>
<evidence type="ECO:0000256" key="4">
    <source>
        <dbReference type="ARBA" id="ARBA00023136"/>
    </source>
</evidence>
<evidence type="ECO:0000259" key="7">
    <source>
        <dbReference type="Pfam" id="PF20684"/>
    </source>
</evidence>
<organism evidence="8 9">
    <name type="scientific">Periconia macrospinosa</name>
    <dbReference type="NCBI Taxonomy" id="97972"/>
    <lineage>
        <taxon>Eukaryota</taxon>
        <taxon>Fungi</taxon>
        <taxon>Dikarya</taxon>
        <taxon>Ascomycota</taxon>
        <taxon>Pezizomycotina</taxon>
        <taxon>Dothideomycetes</taxon>
        <taxon>Pleosporomycetidae</taxon>
        <taxon>Pleosporales</taxon>
        <taxon>Massarineae</taxon>
        <taxon>Periconiaceae</taxon>
        <taxon>Periconia</taxon>
    </lineage>
</organism>
<feature type="transmembrane region" description="Helical" evidence="6">
    <location>
        <begin position="103"/>
        <end position="126"/>
    </location>
</feature>
<proteinExistence type="inferred from homology"/>
<comment type="similarity">
    <text evidence="5">Belongs to the SAT4 family.</text>
</comment>
<evidence type="ECO:0000313" key="8">
    <source>
        <dbReference type="EMBL" id="PVI06620.1"/>
    </source>
</evidence>
<name>A0A2V1EB80_9PLEO</name>
<keyword evidence="9" id="KW-1185">Reference proteome</keyword>
<dbReference type="InterPro" id="IPR052337">
    <property type="entry name" value="SAT4-like"/>
</dbReference>
<accession>A0A2V1EB80</accession>
<gene>
    <name evidence="8" type="ORF">DM02DRAFT_427761</name>
</gene>
<sequence>MTDKPDASLIPAPLTGYVVELAHQFAGLTIFFIVLATILCGARVWTRCHPVYKMSADDYVCLVAYVPIVIGCALLLQTVPWVFNNKDPAKLTLHDIEQGFKYAIIAQTFWTWAMSLTKISIALMLLRLEQSQPMRRFLWFLVVLQVVMSIFTMLSQLLQCIPLRSAWDFTSSSSINHCWSKATGMSSAIAIQVFNFVTDWILALMPISFLRKVKRPLRERVVVNCLMGLGVFAGIVSLVKLVYLIRAGKTQESALDGIRFGMLSALEELLAFVAACIPCLKVPFQRALRYFGLKTHEQHNRTVVDTSRFPYSGADTSRSWTVNSEEGAYVGTRLSRFGGGNSESEEFILTSVEEGDVDGKLNGIWGRTEVQIQRDVEEQMIIQSHTPALPPPTARRKGS</sequence>
<dbReference type="Proteomes" id="UP000244855">
    <property type="component" value="Unassembled WGS sequence"/>
</dbReference>
<evidence type="ECO:0000256" key="5">
    <source>
        <dbReference type="ARBA" id="ARBA00038359"/>
    </source>
</evidence>
<feature type="transmembrane region" description="Helical" evidence="6">
    <location>
        <begin position="221"/>
        <end position="245"/>
    </location>
</feature>
<dbReference type="PANTHER" id="PTHR33048">
    <property type="entry name" value="PTH11-LIKE INTEGRAL MEMBRANE PROTEIN (AFU_ORTHOLOGUE AFUA_5G11245)"/>
    <property type="match status" value="1"/>
</dbReference>
<evidence type="ECO:0000256" key="6">
    <source>
        <dbReference type="SAM" id="Phobius"/>
    </source>
</evidence>
<feature type="transmembrane region" description="Helical" evidence="6">
    <location>
        <begin position="257"/>
        <end position="280"/>
    </location>
</feature>
<evidence type="ECO:0000256" key="1">
    <source>
        <dbReference type="ARBA" id="ARBA00004141"/>
    </source>
</evidence>
<dbReference type="OrthoDB" id="5022096at2759"/>
<keyword evidence="3 6" id="KW-1133">Transmembrane helix</keyword>
<protein>
    <recommendedName>
        <fullName evidence="7">Rhodopsin domain-containing protein</fullName>
    </recommendedName>
</protein>
<evidence type="ECO:0000256" key="2">
    <source>
        <dbReference type="ARBA" id="ARBA00022692"/>
    </source>
</evidence>
<feature type="transmembrane region" description="Helical" evidence="6">
    <location>
        <begin position="58"/>
        <end position="83"/>
    </location>
</feature>
<feature type="transmembrane region" description="Helical" evidence="6">
    <location>
        <begin position="25"/>
        <end position="46"/>
    </location>
</feature>
<dbReference type="EMBL" id="KZ805308">
    <property type="protein sequence ID" value="PVI06620.1"/>
    <property type="molecule type" value="Genomic_DNA"/>
</dbReference>
<dbReference type="PANTHER" id="PTHR33048:SF129">
    <property type="entry name" value="INTEGRAL MEMBRANE PROTEIN-RELATED"/>
    <property type="match status" value="1"/>
</dbReference>
<feature type="transmembrane region" description="Helical" evidence="6">
    <location>
        <begin position="138"/>
        <end position="158"/>
    </location>
</feature>